<evidence type="ECO:0000256" key="2">
    <source>
        <dbReference type="PIRSR" id="PIRSR000089-1"/>
    </source>
</evidence>
<dbReference type="InterPro" id="IPR033947">
    <property type="entry name" value="ETF_alpha_N"/>
</dbReference>
<dbReference type="InterPro" id="IPR029035">
    <property type="entry name" value="DHS-like_NAD/FAD-binding_dom"/>
</dbReference>
<dbReference type="CDD" id="cd01715">
    <property type="entry name" value="ETF_alpha"/>
    <property type="match status" value="1"/>
</dbReference>
<dbReference type="Gene3D" id="3.40.50.1220">
    <property type="entry name" value="TPP-binding domain"/>
    <property type="match status" value="1"/>
</dbReference>
<feature type="binding site" evidence="2">
    <location>
        <begin position="279"/>
        <end position="286"/>
    </location>
    <ligand>
        <name>FAD</name>
        <dbReference type="ChEBI" id="CHEBI:57692"/>
    </ligand>
</feature>
<proteinExistence type="inferred from homology"/>
<dbReference type="Proteomes" id="UP000178724">
    <property type="component" value="Unassembled WGS sequence"/>
</dbReference>
<feature type="binding site" evidence="2">
    <location>
        <position position="300"/>
    </location>
    <ligand>
        <name>FAD</name>
        <dbReference type="ChEBI" id="CHEBI:57692"/>
    </ligand>
</feature>
<feature type="domain" description="Electron transfer flavoprotein alpha/beta-subunit N-terminal" evidence="3">
    <location>
        <begin position="11"/>
        <end position="199"/>
    </location>
</feature>
<dbReference type="AlphaFoldDB" id="A0A1F4Q5D1"/>
<sequence>MPSNLDDYRGVCVFIEQARDKIASVAFELLGEGRKLADKLQVPLSGILLGDNNIRALAGDVIAHGADIVYLIDDPQLKDYTTSAYLAGSLQIVNRYKPEILLLGATTMGRDLGGALATRLATGLTADCTGLDIEEGSRNLKQTRPAFGGNIMATIMTKRHRPQMSTVRPRVMRALVPDPSRQGKVIEEKMPAFDMTARVIDFICQVKTDAPLEDAEIIVSGGKGVGGAKNFAILKELADVLGGVVGGSRKAADAGWVPVSSQVGQTGKTVRPKIYFACGISGAIQHLVGMQTSDVIVAINTDKEAPIFKVATYSIVGDLLQVVPMFTRIFKKRLGTPE</sequence>
<dbReference type="Gene3D" id="3.40.50.620">
    <property type="entry name" value="HUPs"/>
    <property type="match status" value="1"/>
</dbReference>
<comment type="similarity">
    <text evidence="1">Belongs to the ETF alpha-subunit/FixB family.</text>
</comment>
<dbReference type="InterPro" id="IPR001308">
    <property type="entry name" value="ETF_a/FixB"/>
</dbReference>
<accession>A0A1F4Q5D1</accession>
<dbReference type="EMBL" id="METM01000008">
    <property type="protein sequence ID" value="OGB90442.1"/>
    <property type="molecule type" value="Genomic_DNA"/>
</dbReference>
<evidence type="ECO:0000313" key="5">
    <source>
        <dbReference type="Proteomes" id="UP000178724"/>
    </source>
</evidence>
<dbReference type="InterPro" id="IPR014729">
    <property type="entry name" value="Rossmann-like_a/b/a_fold"/>
</dbReference>
<dbReference type="SUPFAM" id="SSF52402">
    <property type="entry name" value="Adenine nucleotide alpha hydrolases-like"/>
    <property type="match status" value="1"/>
</dbReference>
<reference evidence="4 5" key="1">
    <citation type="journal article" date="2016" name="Nat. Commun.">
        <title>Thousands of microbial genomes shed light on interconnected biogeochemical processes in an aquifer system.</title>
        <authorList>
            <person name="Anantharaman K."/>
            <person name="Brown C.T."/>
            <person name="Hug L.A."/>
            <person name="Sharon I."/>
            <person name="Castelle C.J."/>
            <person name="Probst A.J."/>
            <person name="Thomas B.C."/>
            <person name="Singh A."/>
            <person name="Wilkins M.J."/>
            <person name="Karaoz U."/>
            <person name="Brodie E.L."/>
            <person name="Williams K.H."/>
            <person name="Hubbard S.S."/>
            <person name="Banfield J.F."/>
        </authorList>
    </citation>
    <scope>NUCLEOTIDE SEQUENCE [LARGE SCALE GENOMIC DNA]</scope>
</reference>
<dbReference type="InterPro" id="IPR014730">
    <property type="entry name" value="ETF_a/b_N"/>
</dbReference>
<evidence type="ECO:0000256" key="1">
    <source>
        <dbReference type="ARBA" id="ARBA00005817"/>
    </source>
</evidence>
<evidence type="ECO:0000313" key="4">
    <source>
        <dbReference type="EMBL" id="OGB90442.1"/>
    </source>
</evidence>
<keyword evidence="2" id="KW-0274">FAD</keyword>
<dbReference type="GO" id="GO:0009055">
    <property type="term" value="F:electron transfer activity"/>
    <property type="evidence" value="ECO:0007669"/>
    <property type="project" value="InterPro"/>
</dbReference>
<dbReference type="PANTHER" id="PTHR43153:SF1">
    <property type="entry name" value="ELECTRON TRANSFER FLAVOPROTEIN SUBUNIT ALPHA, MITOCHONDRIAL"/>
    <property type="match status" value="1"/>
</dbReference>
<dbReference type="InterPro" id="IPR014731">
    <property type="entry name" value="ETF_asu_C"/>
</dbReference>
<dbReference type="Pfam" id="PF01012">
    <property type="entry name" value="ETF"/>
    <property type="match status" value="1"/>
</dbReference>
<feature type="binding site" evidence="2">
    <location>
        <begin position="262"/>
        <end position="266"/>
    </location>
    <ligand>
        <name>FAD</name>
        <dbReference type="ChEBI" id="CHEBI:57692"/>
    </ligand>
</feature>
<dbReference type="GO" id="GO:0050660">
    <property type="term" value="F:flavin adenine dinucleotide binding"/>
    <property type="evidence" value="ECO:0007669"/>
    <property type="project" value="InterPro"/>
</dbReference>
<name>A0A1F4Q5D1_UNCSA</name>
<keyword evidence="2" id="KW-0285">Flavoprotein</keyword>
<feature type="binding site" evidence="2">
    <location>
        <begin position="248"/>
        <end position="249"/>
    </location>
    <ligand>
        <name>FAD</name>
        <dbReference type="ChEBI" id="CHEBI:57692"/>
    </ligand>
</feature>
<dbReference type="Pfam" id="PF00766">
    <property type="entry name" value="ETF_alpha"/>
    <property type="match status" value="1"/>
</dbReference>
<organism evidence="4 5">
    <name type="scientific">candidate division WOR-1 bacterium RIFCSPHIGHO2_01_FULL_53_15</name>
    <dbReference type="NCBI Taxonomy" id="1802564"/>
    <lineage>
        <taxon>Bacteria</taxon>
        <taxon>Bacillati</taxon>
        <taxon>Saganbacteria</taxon>
    </lineage>
</organism>
<comment type="cofactor">
    <cofactor evidence="2">
        <name>FAD</name>
        <dbReference type="ChEBI" id="CHEBI:57692"/>
    </cofactor>
    <text evidence="2">Binds 1 FAD per dimer.</text>
</comment>
<dbReference type="PIRSF" id="PIRSF000089">
    <property type="entry name" value="Electra_flavoP_a"/>
    <property type="match status" value="1"/>
</dbReference>
<dbReference type="SMART" id="SM00893">
    <property type="entry name" value="ETF"/>
    <property type="match status" value="1"/>
</dbReference>
<protein>
    <submittedName>
        <fullName evidence="4">Electron transfer flavoprotein subunit alpha</fullName>
    </submittedName>
</protein>
<dbReference type="SUPFAM" id="SSF52467">
    <property type="entry name" value="DHS-like NAD/FAD-binding domain"/>
    <property type="match status" value="1"/>
</dbReference>
<gene>
    <name evidence="4" type="ORF">A2625_00640</name>
</gene>
<evidence type="ECO:0000259" key="3">
    <source>
        <dbReference type="SMART" id="SM00893"/>
    </source>
</evidence>
<dbReference type="PANTHER" id="PTHR43153">
    <property type="entry name" value="ELECTRON TRANSFER FLAVOPROTEIN ALPHA"/>
    <property type="match status" value="1"/>
</dbReference>
<comment type="caution">
    <text evidence="4">The sequence shown here is derived from an EMBL/GenBank/DDBJ whole genome shotgun (WGS) entry which is preliminary data.</text>
</comment>
<dbReference type="GO" id="GO:0033539">
    <property type="term" value="P:fatty acid beta-oxidation using acyl-CoA dehydrogenase"/>
    <property type="evidence" value="ECO:0007669"/>
    <property type="project" value="TreeGrafter"/>
</dbReference>